<name>A0AAD8Y5X4_9STRA</name>
<dbReference type="EMBL" id="JATAAI010000017">
    <property type="protein sequence ID" value="KAK1739594.1"/>
    <property type="molecule type" value="Genomic_DNA"/>
</dbReference>
<dbReference type="AlphaFoldDB" id="A0AAD8Y5X4"/>
<protein>
    <submittedName>
        <fullName evidence="1">Uncharacterized protein</fullName>
    </submittedName>
</protein>
<comment type="caution">
    <text evidence="1">The sequence shown here is derived from an EMBL/GenBank/DDBJ whole genome shotgun (WGS) entry which is preliminary data.</text>
</comment>
<sequence>MTMMNIGAPESWKGSLTSGRQNWKQACRDEDNDDHETYHYQNEDGVAASSPSDEKIVTCRGNLIVPVGEAKALRHVLDDLEDHFGHQRDDPNVRFNLNELRHDQNDSLCGDLSFDYLIDGEVCSLDYIGIDVCIDLTPKRIIHTDNDYGGNAFEDYGKSWAYVYVPELTMDKIKSYVKAGTGWDASDEGTVYDANRNLVAIETQMQQGPRPEPSFWEASNPSKVGEDVQFSRIGSVQHVGSQPSQQGTHRGVAFFTVSLEASGSSQDRMASLTFTLISVRTWECTNLIAPIVHSPRK</sequence>
<evidence type="ECO:0000313" key="2">
    <source>
        <dbReference type="Proteomes" id="UP001224775"/>
    </source>
</evidence>
<organism evidence="1 2">
    <name type="scientific">Skeletonema marinoi</name>
    <dbReference type="NCBI Taxonomy" id="267567"/>
    <lineage>
        <taxon>Eukaryota</taxon>
        <taxon>Sar</taxon>
        <taxon>Stramenopiles</taxon>
        <taxon>Ochrophyta</taxon>
        <taxon>Bacillariophyta</taxon>
        <taxon>Coscinodiscophyceae</taxon>
        <taxon>Thalassiosirophycidae</taxon>
        <taxon>Thalassiosirales</taxon>
        <taxon>Skeletonemataceae</taxon>
        <taxon>Skeletonema</taxon>
        <taxon>Skeletonema marinoi-dohrnii complex</taxon>
    </lineage>
</organism>
<dbReference type="Proteomes" id="UP001224775">
    <property type="component" value="Unassembled WGS sequence"/>
</dbReference>
<keyword evidence="2" id="KW-1185">Reference proteome</keyword>
<gene>
    <name evidence="1" type="ORF">QTG54_009353</name>
</gene>
<evidence type="ECO:0000313" key="1">
    <source>
        <dbReference type="EMBL" id="KAK1739594.1"/>
    </source>
</evidence>
<reference evidence="1" key="1">
    <citation type="submission" date="2023-06" db="EMBL/GenBank/DDBJ databases">
        <title>Survivors Of The Sea: Transcriptome response of Skeletonema marinoi to long-term dormancy.</title>
        <authorList>
            <person name="Pinder M.I.M."/>
            <person name="Kourtchenko O."/>
            <person name="Robertson E.K."/>
            <person name="Larsson T."/>
            <person name="Maumus F."/>
            <person name="Osuna-Cruz C.M."/>
            <person name="Vancaester E."/>
            <person name="Stenow R."/>
            <person name="Vandepoele K."/>
            <person name="Ploug H."/>
            <person name="Bruchert V."/>
            <person name="Godhe A."/>
            <person name="Topel M."/>
        </authorList>
    </citation>
    <scope>NUCLEOTIDE SEQUENCE</scope>
    <source>
        <strain evidence="1">R05AC</strain>
    </source>
</reference>
<proteinExistence type="predicted"/>
<accession>A0AAD8Y5X4</accession>